<dbReference type="RefSeq" id="WP_241938386.1">
    <property type="nucleotide sequence ID" value="NZ_JALBGC010000008.1"/>
</dbReference>
<dbReference type="AlphaFoldDB" id="A0A9X2AHV8"/>
<proteinExistence type="predicted"/>
<name>A0A9X2AHV8_9BACT</name>
<sequence>MKQGNRISETLSAADAKKVTDLLRQAEALLPFLITLQPEESRSLRNIGFDGVPFAKAALEATRANLDFTRRSFDLAEFEKDVDLMDALRGCRPCSAPWPKKCRTPIASPGPT</sequence>
<dbReference type="EMBL" id="JALBGC010000008">
    <property type="protein sequence ID" value="MCI1190177.1"/>
    <property type="molecule type" value="Genomic_DNA"/>
</dbReference>
<accession>A0A9X2AHV8</accession>
<protein>
    <submittedName>
        <fullName evidence="1">Uncharacterized protein</fullName>
    </submittedName>
</protein>
<evidence type="ECO:0000313" key="2">
    <source>
        <dbReference type="Proteomes" id="UP001139193"/>
    </source>
</evidence>
<organism evidence="1 2">
    <name type="scientific">Hymenobacter cyanobacteriorum</name>
    <dbReference type="NCBI Taxonomy" id="2926463"/>
    <lineage>
        <taxon>Bacteria</taxon>
        <taxon>Pseudomonadati</taxon>
        <taxon>Bacteroidota</taxon>
        <taxon>Cytophagia</taxon>
        <taxon>Cytophagales</taxon>
        <taxon>Hymenobacteraceae</taxon>
        <taxon>Hymenobacter</taxon>
    </lineage>
</organism>
<reference evidence="1" key="1">
    <citation type="submission" date="2022-03" db="EMBL/GenBank/DDBJ databases">
        <title>Bacterial whole genome sequence for Hymenobacter sp. DH14.</title>
        <authorList>
            <person name="Le V."/>
        </authorList>
    </citation>
    <scope>NUCLEOTIDE SEQUENCE</scope>
    <source>
        <strain evidence="1">DH14</strain>
    </source>
</reference>
<comment type="caution">
    <text evidence="1">The sequence shown here is derived from an EMBL/GenBank/DDBJ whole genome shotgun (WGS) entry which is preliminary data.</text>
</comment>
<keyword evidence="2" id="KW-1185">Reference proteome</keyword>
<dbReference type="Proteomes" id="UP001139193">
    <property type="component" value="Unassembled WGS sequence"/>
</dbReference>
<gene>
    <name evidence="1" type="ORF">MON38_22350</name>
</gene>
<evidence type="ECO:0000313" key="1">
    <source>
        <dbReference type="EMBL" id="MCI1190177.1"/>
    </source>
</evidence>